<dbReference type="InterPro" id="IPR035965">
    <property type="entry name" value="PAS-like_dom_sf"/>
</dbReference>
<dbReference type="Pfam" id="PF13426">
    <property type="entry name" value="PAS_9"/>
    <property type="match status" value="1"/>
</dbReference>
<accession>A0ABV8DJV7</accession>
<dbReference type="InterPro" id="IPR013656">
    <property type="entry name" value="PAS_4"/>
</dbReference>
<evidence type="ECO:0000259" key="2">
    <source>
        <dbReference type="PROSITE" id="PS50883"/>
    </source>
</evidence>
<comment type="caution">
    <text evidence="4">The sequence shown here is derived from an EMBL/GenBank/DDBJ whole genome shotgun (WGS) entry which is preliminary data.</text>
</comment>
<name>A0ABV8DJV7_9BURK</name>
<evidence type="ECO:0000313" key="5">
    <source>
        <dbReference type="Proteomes" id="UP001595693"/>
    </source>
</evidence>
<evidence type="ECO:0000313" key="4">
    <source>
        <dbReference type="EMBL" id="MFC3938601.1"/>
    </source>
</evidence>
<dbReference type="SMART" id="SM00091">
    <property type="entry name" value="PAS"/>
    <property type="match status" value="4"/>
</dbReference>
<keyword evidence="5" id="KW-1185">Reference proteome</keyword>
<dbReference type="PROSITE" id="PS50113">
    <property type="entry name" value="PAC"/>
    <property type="match status" value="2"/>
</dbReference>
<dbReference type="Proteomes" id="UP001595693">
    <property type="component" value="Unassembled WGS sequence"/>
</dbReference>
<reference evidence="5" key="1">
    <citation type="journal article" date="2019" name="Int. J. Syst. Evol. Microbiol.">
        <title>The Global Catalogue of Microorganisms (GCM) 10K type strain sequencing project: providing services to taxonomists for standard genome sequencing and annotation.</title>
        <authorList>
            <consortium name="The Broad Institute Genomics Platform"/>
            <consortium name="The Broad Institute Genome Sequencing Center for Infectious Disease"/>
            <person name="Wu L."/>
            <person name="Ma J."/>
        </authorList>
    </citation>
    <scope>NUCLEOTIDE SEQUENCE [LARGE SCALE GENOMIC DNA]</scope>
    <source>
        <strain evidence="5">CCUG 2113</strain>
    </source>
</reference>
<protein>
    <submittedName>
        <fullName evidence="4">EAL domain-containing protein</fullName>
    </submittedName>
</protein>
<dbReference type="SMART" id="SM00086">
    <property type="entry name" value="PAC"/>
    <property type="match status" value="3"/>
</dbReference>
<sequence length="942" mass="104787">MPVTPTIAAQPDDDPNLAWVLLGKGLDLYQDAVLILGEEGRFFYVNDAATRALEYSREALLTMGPPDIDPNISRERCQEILQSPEGQAFVIDTVHKTQSGKQIAVQVHGVTLRREGRLFAVSIVRDMSEAQRMQEALQQRQQYWRTLLDEFPFFVWLKDEHSRLLAANIAYARVARVASTAELEGRTEFDFFPKDLAETYVADDKAVMAAGVAHYVEELYVDEHGQRRWMEVWKSPLHQHGKVVGTVGYSRDITDRKHTESELQKALAFAQGVIDAFPDLLFETDREGRYLNIWTRNPELLAASREALLGRTLQEVLSPESVAIAEMAFAEAEHKGVSLGHVISVATSLGPRCFELSVSQMRTSVDARPHFITVSRDVTQRLELQEELTLREREYRTLVENSPDVIARFDLQFGCRYANPVLLKAVGRLDTGALGCSPHALWGQEVGAKLAQHLVQVVDSKTPVELELQWSDALGRRICSLVSLTPELDDDASVSSVLLVGRDIGELKAYQDKVHQMAFYDALTGMPNRVLFHDRLAQMLKDAAYHRAQAGVMVVDLDRFKQINDTMGHAAGDALLKEVSLRLRASVRTYDTVARLGGDEFGMLLPKIHTGSHLARVAGKVKTAFNQSFWLEGQEIFVSCSVGIAVYPTDSEAAEELLKYADSAMYSAKRSGRNSFRFYSRDMTEHAQQRLTLEFDLRRALQRGELALHYQPKVLLASGATVGCEALLRWTHPRLGQVSPELFIPVAEDAGLINQLGAWVLRESCSTAVAWNAGATQPRKVAVNLSARQIQASGLVAQVKEIVSETRCKPQWLEFEITESLLLDEDGVAVKALQALRDMGATIAIDDFGTGYSALSYLARFPIDTLKIDKSFIHSATTDHFRAELIKAILSIARCLNQEVVAEGVETPEQADFLAAEGCQLAQGFLFSKAVPREQLLGMFGA</sequence>
<dbReference type="Pfam" id="PF00563">
    <property type="entry name" value="EAL"/>
    <property type="match status" value="1"/>
</dbReference>
<organism evidence="4 5">
    <name type="scientific">Acidovorax facilis</name>
    <dbReference type="NCBI Taxonomy" id="12917"/>
    <lineage>
        <taxon>Bacteria</taxon>
        <taxon>Pseudomonadati</taxon>
        <taxon>Pseudomonadota</taxon>
        <taxon>Betaproteobacteria</taxon>
        <taxon>Burkholderiales</taxon>
        <taxon>Comamonadaceae</taxon>
        <taxon>Acidovorax</taxon>
    </lineage>
</organism>
<gene>
    <name evidence="4" type="ORF">ACFOW3_28675</name>
</gene>
<dbReference type="InterPro" id="IPR029787">
    <property type="entry name" value="Nucleotide_cyclase"/>
</dbReference>
<dbReference type="SMART" id="SM00267">
    <property type="entry name" value="GGDEF"/>
    <property type="match status" value="1"/>
</dbReference>
<dbReference type="InterPro" id="IPR052155">
    <property type="entry name" value="Biofilm_reg_signaling"/>
</dbReference>
<dbReference type="SUPFAM" id="SSF141868">
    <property type="entry name" value="EAL domain-like"/>
    <property type="match status" value="1"/>
</dbReference>
<dbReference type="SMART" id="SM00052">
    <property type="entry name" value="EAL"/>
    <property type="match status" value="1"/>
</dbReference>
<proteinExistence type="predicted"/>
<dbReference type="EMBL" id="JBHSAJ010000184">
    <property type="protein sequence ID" value="MFC3938601.1"/>
    <property type="molecule type" value="Genomic_DNA"/>
</dbReference>
<feature type="domain" description="EAL" evidence="2">
    <location>
        <begin position="690"/>
        <end position="942"/>
    </location>
</feature>
<dbReference type="Pfam" id="PF00990">
    <property type="entry name" value="GGDEF"/>
    <property type="match status" value="1"/>
</dbReference>
<dbReference type="CDD" id="cd01948">
    <property type="entry name" value="EAL"/>
    <property type="match status" value="1"/>
</dbReference>
<feature type="domain" description="PAC" evidence="1">
    <location>
        <begin position="214"/>
        <end position="265"/>
    </location>
</feature>
<dbReference type="PROSITE" id="PS50887">
    <property type="entry name" value="GGDEF"/>
    <property type="match status" value="1"/>
</dbReference>
<dbReference type="InterPro" id="IPR035919">
    <property type="entry name" value="EAL_sf"/>
</dbReference>
<dbReference type="Pfam" id="PF08448">
    <property type="entry name" value="PAS_4"/>
    <property type="match status" value="3"/>
</dbReference>
<dbReference type="RefSeq" id="WP_082437339.1">
    <property type="nucleotide sequence ID" value="NZ_JAMXAX010000051.1"/>
</dbReference>
<dbReference type="NCBIfam" id="TIGR00229">
    <property type="entry name" value="sensory_box"/>
    <property type="match status" value="2"/>
</dbReference>
<dbReference type="InterPro" id="IPR000160">
    <property type="entry name" value="GGDEF_dom"/>
</dbReference>
<dbReference type="Gene3D" id="3.20.20.450">
    <property type="entry name" value="EAL domain"/>
    <property type="match status" value="1"/>
</dbReference>
<dbReference type="InterPro" id="IPR001633">
    <property type="entry name" value="EAL_dom"/>
</dbReference>
<dbReference type="SUPFAM" id="SSF55073">
    <property type="entry name" value="Nucleotide cyclase"/>
    <property type="match status" value="1"/>
</dbReference>
<dbReference type="PANTHER" id="PTHR44757">
    <property type="entry name" value="DIGUANYLATE CYCLASE DGCP"/>
    <property type="match status" value="1"/>
</dbReference>
<evidence type="ECO:0000259" key="3">
    <source>
        <dbReference type="PROSITE" id="PS50887"/>
    </source>
</evidence>
<dbReference type="InterPro" id="IPR000014">
    <property type="entry name" value="PAS"/>
</dbReference>
<dbReference type="InterPro" id="IPR000700">
    <property type="entry name" value="PAS-assoc_C"/>
</dbReference>
<dbReference type="InterPro" id="IPR043128">
    <property type="entry name" value="Rev_trsase/Diguanyl_cyclase"/>
</dbReference>
<dbReference type="SUPFAM" id="SSF55785">
    <property type="entry name" value="PYP-like sensor domain (PAS domain)"/>
    <property type="match status" value="4"/>
</dbReference>
<dbReference type="CDD" id="cd00130">
    <property type="entry name" value="PAS"/>
    <property type="match status" value="4"/>
</dbReference>
<dbReference type="PANTHER" id="PTHR44757:SF2">
    <property type="entry name" value="BIOFILM ARCHITECTURE MAINTENANCE PROTEIN MBAA"/>
    <property type="match status" value="1"/>
</dbReference>
<dbReference type="InterPro" id="IPR001610">
    <property type="entry name" value="PAC"/>
</dbReference>
<feature type="domain" description="GGDEF" evidence="3">
    <location>
        <begin position="548"/>
        <end position="681"/>
    </location>
</feature>
<dbReference type="CDD" id="cd01949">
    <property type="entry name" value="GGDEF"/>
    <property type="match status" value="1"/>
</dbReference>
<dbReference type="PROSITE" id="PS50883">
    <property type="entry name" value="EAL"/>
    <property type="match status" value="1"/>
</dbReference>
<dbReference type="NCBIfam" id="TIGR00254">
    <property type="entry name" value="GGDEF"/>
    <property type="match status" value="1"/>
</dbReference>
<dbReference type="Gene3D" id="3.30.70.270">
    <property type="match status" value="1"/>
</dbReference>
<feature type="domain" description="PAC" evidence="1">
    <location>
        <begin position="464"/>
        <end position="516"/>
    </location>
</feature>
<evidence type="ECO:0000259" key="1">
    <source>
        <dbReference type="PROSITE" id="PS50113"/>
    </source>
</evidence>
<dbReference type="Gene3D" id="3.30.450.20">
    <property type="entry name" value="PAS domain"/>
    <property type="match status" value="4"/>
</dbReference>